<dbReference type="KEGG" id="hty:BN2458_PEG0611"/>
<sequence>MEDLAKLQKRWEEAFESIPKLYETPEGLMVNFTLSEDTDTILFEEPWENFELEDDEEAEFSKSWSKAEWIITQIIGEGFARLGLISYFTAGVKEVRAWRW</sequence>
<proteinExistence type="predicted"/>
<dbReference type="STRING" id="76936.BN2458_PEG0611"/>
<organism evidence="1 4">
    <name type="scientific">Helicobacter typhlonius</name>
    <dbReference type="NCBI Taxonomy" id="76936"/>
    <lineage>
        <taxon>Bacteria</taxon>
        <taxon>Pseudomonadati</taxon>
        <taxon>Campylobacterota</taxon>
        <taxon>Epsilonproteobacteria</taxon>
        <taxon>Campylobacterales</taxon>
        <taxon>Helicobacteraceae</taxon>
        <taxon>Helicobacter</taxon>
    </lineage>
</organism>
<keyword evidence="3" id="KW-1185">Reference proteome</keyword>
<dbReference type="Proteomes" id="UP000064525">
    <property type="component" value="Chromosome I"/>
</dbReference>
<reference evidence="1" key="2">
    <citation type="submission" date="2015-11" db="EMBL/GenBank/DDBJ databases">
        <authorList>
            <person name="Zhang Y."/>
            <person name="Guo Z."/>
        </authorList>
    </citation>
    <scope>NUCLEOTIDE SEQUENCE</scope>
    <source>
        <strain evidence="1">1</strain>
    </source>
</reference>
<evidence type="ECO:0000313" key="2">
    <source>
        <dbReference type="EMBL" id="TLD79414.1"/>
    </source>
</evidence>
<gene>
    <name evidence="1" type="ORF">BN2458_PEG0611</name>
    <name evidence="2" type="ORF">LS75_000250</name>
</gene>
<evidence type="ECO:0000313" key="4">
    <source>
        <dbReference type="Proteomes" id="UP000064525"/>
    </source>
</evidence>
<dbReference type="GeneID" id="78150895"/>
<dbReference type="PATRIC" id="fig|76936.10.peg.597"/>
<evidence type="ECO:0000313" key="1">
    <source>
        <dbReference type="EMBL" id="CUU39497.1"/>
    </source>
</evidence>
<reference evidence="4" key="3">
    <citation type="submission" date="2015-11" db="EMBL/GenBank/DDBJ databases">
        <authorList>
            <person name="Anvar S.Y."/>
        </authorList>
    </citation>
    <scope>NUCLEOTIDE SEQUENCE [LARGE SCALE GENOMIC DNA]</scope>
</reference>
<dbReference type="RefSeq" id="WP_058122032.1">
    <property type="nucleotide sequence ID" value="NZ_CAOMJD010000029.1"/>
</dbReference>
<dbReference type="OrthoDB" id="5355760at2"/>
<accession>A0A0S4PTF8</accession>
<dbReference type="EMBL" id="LN907858">
    <property type="protein sequence ID" value="CUU39497.1"/>
    <property type="molecule type" value="Genomic_DNA"/>
</dbReference>
<dbReference type="EMBL" id="JRPF02000001">
    <property type="protein sequence ID" value="TLD79414.1"/>
    <property type="molecule type" value="Genomic_DNA"/>
</dbReference>
<dbReference type="Proteomes" id="UP000029925">
    <property type="component" value="Unassembled WGS sequence"/>
</dbReference>
<dbReference type="AlphaFoldDB" id="A0A0S4PTF8"/>
<name>A0A0S4PTF8_9HELI</name>
<evidence type="ECO:0000313" key="3">
    <source>
        <dbReference type="Proteomes" id="UP000029925"/>
    </source>
</evidence>
<reference evidence="2 3" key="1">
    <citation type="journal article" date="2014" name="Genome Announc.">
        <title>Draft genome sequences of eight enterohepatic helicobacter species isolated from both laboratory and wild rodents.</title>
        <authorList>
            <person name="Sheh A."/>
            <person name="Shen Z."/>
            <person name="Fox J.G."/>
        </authorList>
    </citation>
    <scope>NUCLEOTIDE SEQUENCE [LARGE SCALE GENOMIC DNA]</scope>
    <source>
        <strain evidence="2 3">MIT 98-6810</strain>
    </source>
</reference>
<protein>
    <submittedName>
        <fullName evidence="1">GTP-binding and nucleic acid-binding protein YchF</fullName>
    </submittedName>
</protein>